<evidence type="ECO:0000256" key="3">
    <source>
        <dbReference type="ARBA" id="ARBA00022723"/>
    </source>
</evidence>
<dbReference type="PANTHER" id="PTHR19136:SF81">
    <property type="entry name" value="MOLYBDENUM COFACTOR GUANYLYLTRANSFERASE"/>
    <property type="match status" value="1"/>
</dbReference>
<comment type="subcellular location">
    <subcellularLocation>
        <location evidence="8">Cytoplasm</location>
    </subcellularLocation>
</comment>
<keyword evidence="7 8" id="KW-0501">Molybdenum cofactor biosynthesis</keyword>
<dbReference type="EMBL" id="JAENRR010000060">
    <property type="protein sequence ID" value="MBK3519281.1"/>
    <property type="molecule type" value="Genomic_DNA"/>
</dbReference>
<comment type="function">
    <text evidence="8">Transfers a GMP moiety from GTP to Mo-molybdopterin (Mo-MPT) cofactor (Moco or molybdenum cofactor) to form Mo-molybdopterin guanine dinucleotide (Mo-MGD) cofactor.</text>
</comment>
<feature type="binding site" evidence="8">
    <location>
        <position position="21"/>
    </location>
    <ligand>
        <name>GTP</name>
        <dbReference type="ChEBI" id="CHEBI:37565"/>
    </ligand>
</feature>
<comment type="caution">
    <text evidence="8">Lacks conserved residue(s) required for the propagation of feature annotation.</text>
</comment>
<dbReference type="CDD" id="cd02503">
    <property type="entry name" value="MobA"/>
    <property type="match status" value="1"/>
</dbReference>
<comment type="cofactor">
    <cofactor evidence="8">
        <name>Mg(2+)</name>
        <dbReference type="ChEBI" id="CHEBI:18420"/>
    </cofactor>
</comment>
<dbReference type="InterPro" id="IPR025877">
    <property type="entry name" value="MobA-like_NTP_Trfase"/>
</dbReference>
<dbReference type="GO" id="GO:0016779">
    <property type="term" value="F:nucleotidyltransferase activity"/>
    <property type="evidence" value="ECO:0007669"/>
    <property type="project" value="UniProtKB-KW"/>
</dbReference>
<comment type="catalytic activity">
    <reaction evidence="8">
        <text>Mo-molybdopterin + GTP + H(+) = Mo-molybdopterin guanine dinucleotide + diphosphate</text>
        <dbReference type="Rhea" id="RHEA:34243"/>
        <dbReference type="ChEBI" id="CHEBI:15378"/>
        <dbReference type="ChEBI" id="CHEBI:33019"/>
        <dbReference type="ChEBI" id="CHEBI:37565"/>
        <dbReference type="ChEBI" id="CHEBI:71302"/>
        <dbReference type="ChEBI" id="CHEBI:71310"/>
        <dbReference type="EC" id="2.7.7.77"/>
    </reaction>
</comment>
<dbReference type="Proteomes" id="UP000605676">
    <property type="component" value="Unassembled WGS sequence"/>
</dbReference>
<keyword evidence="3 8" id="KW-0479">Metal-binding</keyword>
<evidence type="ECO:0000256" key="4">
    <source>
        <dbReference type="ARBA" id="ARBA00022741"/>
    </source>
</evidence>
<dbReference type="InterPro" id="IPR029044">
    <property type="entry name" value="Nucleotide-diphossugar_trans"/>
</dbReference>
<accession>A0ABS1HNW7</accession>
<evidence type="ECO:0000313" key="11">
    <source>
        <dbReference type="Proteomes" id="UP000605676"/>
    </source>
</evidence>
<organism evidence="10 11">
    <name type="scientific">Carboxylicivirga marina</name>
    <dbReference type="NCBI Taxonomy" id="2800988"/>
    <lineage>
        <taxon>Bacteria</taxon>
        <taxon>Pseudomonadati</taxon>
        <taxon>Bacteroidota</taxon>
        <taxon>Bacteroidia</taxon>
        <taxon>Marinilabiliales</taxon>
        <taxon>Marinilabiliaceae</taxon>
        <taxon>Carboxylicivirga</taxon>
    </lineage>
</organism>
<evidence type="ECO:0000313" key="10">
    <source>
        <dbReference type="EMBL" id="MBK3519281.1"/>
    </source>
</evidence>
<feature type="binding site" evidence="8">
    <location>
        <position position="94"/>
    </location>
    <ligand>
        <name>Mg(2+)</name>
        <dbReference type="ChEBI" id="CHEBI:18420"/>
    </ligand>
</feature>
<evidence type="ECO:0000256" key="1">
    <source>
        <dbReference type="ARBA" id="ARBA00022490"/>
    </source>
</evidence>
<keyword evidence="10" id="KW-0548">Nucleotidyltransferase</keyword>
<feature type="domain" description="MobA-like NTP transferase" evidence="9">
    <location>
        <begin position="6"/>
        <end position="158"/>
    </location>
</feature>
<keyword evidence="11" id="KW-1185">Reference proteome</keyword>
<comment type="domain">
    <text evidence="8">The N-terminal domain determines nucleotide recognition and specific binding, while the C-terminal domain determines the specific binding to the target protein.</text>
</comment>
<dbReference type="RefSeq" id="WP_200466502.1">
    <property type="nucleotide sequence ID" value="NZ_JAENRR010000060.1"/>
</dbReference>
<dbReference type="EC" id="2.7.7.77" evidence="8"/>
<evidence type="ECO:0000256" key="8">
    <source>
        <dbReference type="HAMAP-Rule" id="MF_00316"/>
    </source>
</evidence>
<feature type="binding site" evidence="8">
    <location>
        <begin position="9"/>
        <end position="11"/>
    </location>
    <ligand>
        <name>GTP</name>
        <dbReference type="ChEBI" id="CHEBI:37565"/>
    </ligand>
</feature>
<dbReference type="HAMAP" id="MF_00316">
    <property type="entry name" value="MobA"/>
    <property type="match status" value="1"/>
</dbReference>
<evidence type="ECO:0000256" key="2">
    <source>
        <dbReference type="ARBA" id="ARBA00022679"/>
    </source>
</evidence>
<name>A0ABS1HNW7_9BACT</name>
<gene>
    <name evidence="8" type="primary">mobA</name>
    <name evidence="10" type="ORF">JIV24_18175</name>
</gene>
<evidence type="ECO:0000256" key="5">
    <source>
        <dbReference type="ARBA" id="ARBA00022842"/>
    </source>
</evidence>
<dbReference type="PANTHER" id="PTHR19136">
    <property type="entry name" value="MOLYBDENUM COFACTOR GUANYLYLTRANSFERASE"/>
    <property type="match status" value="1"/>
</dbReference>
<dbReference type="InterPro" id="IPR013482">
    <property type="entry name" value="Molybde_CF_guanTrfase"/>
</dbReference>
<reference evidence="10 11" key="1">
    <citation type="submission" date="2021-01" db="EMBL/GenBank/DDBJ databases">
        <title>Carboxyliciviraga sp.nov., isolated from coastal sediments.</title>
        <authorList>
            <person name="Lu D."/>
            <person name="Zhang T."/>
        </authorList>
    </citation>
    <scope>NUCLEOTIDE SEQUENCE [LARGE SCALE GENOMIC DNA]</scope>
    <source>
        <strain evidence="10 11">N1Y132</strain>
    </source>
</reference>
<keyword evidence="5 8" id="KW-0460">Magnesium</keyword>
<sequence length="181" mass="19854">MEKLTGIVLAGGLSSRMGKDKGLIQYNGSALIEYSINALKPLCSEIIISSNNTDYSKFGYGVVADEYKMTGPIGGLYSALSASDTDDVIMCPCDMPFVTNEIFEQVLNKKGDSSVAVIESMTHKVYPTLGYFHKSCLPIIKQQIVKGQYKLQLLLKELKAQTILIDDTKALLNFNSPEDLL</sequence>
<dbReference type="Pfam" id="PF12804">
    <property type="entry name" value="NTP_transf_3"/>
    <property type="match status" value="1"/>
</dbReference>
<protein>
    <recommendedName>
        <fullName evidence="8">Probable molybdenum cofactor guanylyltransferase</fullName>
        <shortName evidence="8">MoCo guanylyltransferase</shortName>
        <ecNumber evidence="8">2.7.7.77</ecNumber>
    </recommendedName>
    <alternativeName>
        <fullName evidence="8">GTP:molybdopterin guanylyltransferase</fullName>
    </alternativeName>
    <alternativeName>
        <fullName evidence="8">Mo-MPT guanylyltransferase</fullName>
    </alternativeName>
    <alternativeName>
        <fullName evidence="8">Molybdopterin guanylyltransferase</fullName>
    </alternativeName>
    <alternativeName>
        <fullName evidence="8">Molybdopterin-guanine dinucleotide synthase</fullName>
        <shortName evidence="8">MGD synthase</shortName>
    </alternativeName>
</protein>
<keyword evidence="2 8" id="KW-0808">Transferase</keyword>
<dbReference type="Gene3D" id="3.90.550.10">
    <property type="entry name" value="Spore Coat Polysaccharide Biosynthesis Protein SpsA, Chain A"/>
    <property type="match status" value="1"/>
</dbReference>
<comment type="caution">
    <text evidence="10">The sequence shown here is derived from an EMBL/GenBank/DDBJ whole genome shotgun (WGS) entry which is preliminary data.</text>
</comment>
<comment type="similarity">
    <text evidence="8">Belongs to the MobA family.</text>
</comment>
<keyword evidence="1 8" id="KW-0963">Cytoplasm</keyword>
<keyword evidence="4 8" id="KW-0547">Nucleotide-binding</keyword>
<evidence type="ECO:0000259" key="9">
    <source>
        <dbReference type="Pfam" id="PF12804"/>
    </source>
</evidence>
<proteinExistence type="inferred from homology"/>
<feature type="binding site" evidence="8">
    <location>
        <position position="65"/>
    </location>
    <ligand>
        <name>GTP</name>
        <dbReference type="ChEBI" id="CHEBI:37565"/>
    </ligand>
</feature>
<dbReference type="SUPFAM" id="SSF53448">
    <property type="entry name" value="Nucleotide-diphospho-sugar transferases"/>
    <property type="match status" value="1"/>
</dbReference>
<evidence type="ECO:0000256" key="7">
    <source>
        <dbReference type="ARBA" id="ARBA00023150"/>
    </source>
</evidence>
<evidence type="ECO:0000256" key="6">
    <source>
        <dbReference type="ARBA" id="ARBA00023134"/>
    </source>
</evidence>
<feature type="binding site" evidence="8">
    <location>
        <position position="94"/>
    </location>
    <ligand>
        <name>GTP</name>
        <dbReference type="ChEBI" id="CHEBI:37565"/>
    </ligand>
</feature>
<keyword evidence="6 8" id="KW-0342">GTP-binding</keyword>